<reference evidence="2" key="2">
    <citation type="submission" date="2020-09" db="EMBL/GenBank/DDBJ databases">
        <authorList>
            <person name="Sun Q."/>
            <person name="Kim S."/>
        </authorList>
    </citation>
    <scope>NUCLEOTIDE SEQUENCE</scope>
    <source>
        <strain evidence="2">KCTC 12988</strain>
    </source>
</reference>
<evidence type="ECO:0000259" key="1">
    <source>
        <dbReference type="Pfam" id="PF07110"/>
    </source>
</evidence>
<dbReference type="EMBL" id="BMXI01000008">
    <property type="protein sequence ID" value="GHC54434.1"/>
    <property type="molecule type" value="Genomic_DNA"/>
</dbReference>
<evidence type="ECO:0000313" key="2">
    <source>
        <dbReference type="EMBL" id="GHC54434.1"/>
    </source>
</evidence>
<keyword evidence="3" id="KW-1185">Reference proteome</keyword>
<reference evidence="2" key="1">
    <citation type="journal article" date="2014" name="Int. J. Syst. Evol. Microbiol.">
        <title>Complete genome sequence of Corynebacterium casei LMG S-19264T (=DSM 44701T), isolated from a smear-ripened cheese.</title>
        <authorList>
            <consortium name="US DOE Joint Genome Institute (JGI-PGF)"/>
            <person name="Walter F."/>
            <person name="Albersmeier A."/>
            <person name="Kalinowski J."/>
            <person name="Ruckert C."/>
        </authorList>
    </citation>
    <scope>NUCLEOTIDE SEQUENCE</scope>
    <source>
        <strain evidence="2">KCTC 12988</strain>
    </source>
</reference>
<dbReference type="SUPFAM" id="SSF54909">
    <property type="entry name" value="Dimeric alpha+beta barrel"/>
    <property type="match status" value="1"/>
</dbReference>
<dbReference type="InterPro" id="IPR009799">
    <property type="entry name" value="EthD_dom"/>
</dbReference>
<evidence type="ECO:0000313" key="3">
    <source>
        <dbReference type="Proteomes" id="UP000644507"/>
    </source>
</evidence>
<dbReference type="AlphaFoldDB" id="A0A918WIE9"/>
<dbReference type="InterPro" id="IPR011008">
    <property type="entry name" value="Dimeric_a/b-barrel"/>
</dbReference>
<protein>
    <recommendedName>
        <fullName evidence="1">EthD domain-containing protein</fullName>
    </recommendedName>
</protein>
<dbReference type="NCBIfam" id="TIGR02118">
    <property type="entry name" value="EthD family reductase"/>
    <property type="match status" value="1"/>
</dbReference>
<gene>
    <name evidence="2" type="ORF">GCM10007100_21060</name>
</gene>
<feature type="domain" description="EthD" evidence="1">
    <location>
        <begin position="11"/>
        <end position="106"/>
    </location>
</feature>
<dbReference type="RefSeq" id="WP_189569910.1">
    <property type="nucleotide sequence ID" value="NZ_BMXI01000008.1"/>
</dbReference>
<dbReference type="Proteomes" id="UP000644507">
    <property type="component" value="Unassembled WGS sequence"/>
</dbReference>
<dbReference type="GO" id="GO:0016491">
    <property type="term" value="F:oxidoreductase activity"/>
    <property type="evidence" value="ECO:0007669"/>
    <property type="project" value="InterPro"/>
</dbReference>
<organism evidence="2 3">
    <name type="scientific">Roseibacillus persicicus</name>
    <dbReference type="NCBI Taxonomy" id="454148"/>
    <lineage>
        <taxon>Bacteria</taxon>
        <taxon>Pseudomonadati</taxon>
        <taxon>Verrucomicrobiota</taxon>
        <taxon>Verrucomicrobiia</taxon>
        <taxon>Verrucomicrobiales</taxon>
        <taxon>Verrucomicrobiaceae</taxon>
        <taxon>Roseibacillus</taxon>
    </lineage>
</organism>
<accession>A0A918WIE9</accession>
<comment type="caution">
    <text evidence="2">The sequence shown here is derived from an EMBL/GenBank/DDBJ whole genome shotgun (WGS) entry which is preliminary data.</text>
</comment>
<name>A0A918WIE9_9BACT</name>
<dbReference type="Pfam" id="PF07110">
    <property type="entry name" value="EthD"/>
    <property type="match status" value="1"/>
</dbReference>
<sequence length="126" mass="14701">MIKFVYCVRKKEGISDEEFYRYWKENHGPLVRSFAETMGSLKYVQSHTIDTVLNEVGREVRGMRQAYDGITEVWFESAEALANMLLTEEGKKANKTLIEDEATFCELRECSVFLTEEHVIFDRTES</sequence>
<dbReference type="Gene3D" id="3.30.70.100">
    <property type="match status" value="1"/>
</dbReference>
<proteinExistence type="predicted"/>